<sequence>MQGGVLGNVHGKARFAHGGTAGHDDQVALLETVCHAVEFGKAARHARDLSVALCKLANEVVGLRYDLVDGNQRPLRLAHGDIVDAPLGCVERILQLFFVVHAVADDLAARADELALHALGFNQFNVVLHVRRGRHKRDQIGQVRNPACLIQTVMPLQLGGERNKIHRVAGRTDIPHGGVDDGVGGYVKIFLAQLLEADFEGVCVDEHAAEHRALRVPRVRHGGLLAGLVCGFELFHGSLPASSKAASEWSAPRSICPRGVLPRRAEREFD</sequence>
<accession>A0A645DSG9</accession>
<organism evidence="1">
    <name type="scientific">bioreactor metagenome</name>
    <dbReference type="NCBI Taxonomy" id="1076179"/>
    <lineage>
        <taxon>unclassified sequences</taxon>
        <taxon>metagenomes</taxon>
        <taxon>ecological metagenomes</taxon>
    </lineage>
</organism>
<gene>
    <name evidence="1" type="ORF">SDC9_139412</name>
</gene>
<name>A0A645DSG9_9ZZZZ</name>
<dbReference type="EMBL" id="VSSQ01039236">
    <property type="protein sequence ID" value="MPM92277.1"/>
    <property type="molecule type" value="Genomic_DNA"/>
</dbReference>
<protein>
    <submittedName>
        <fullName evidence="1">Uncharacterized protein</fullName>
    </submittedName>
</protein>
<proteinExistence type="predicted"/>
<evidence type="ECO:0000313" key="1">
    <source>
        <dbReference type="EMBL" id="MPM92277.1"/>
    </source>
</evidence>
<reference evidence="1" key="1">
    <citation type="submission" date="2019-08" db="EMBL/GenBank/DDBJ databases">
        <authorList>
            <person name="Kucharzyk K."/>
            <person name="Murdoch R.W."/>
            <person name="Higgins S."/>
            <person name="Loffler F."/>
        </authorList>
    </citation>
    <scope>NUCLEOTIDE SEQUENCE</scope>
</reference>
<comment type="caution">
    <text evidence="1">The sequence shown here is derived from an EMBL/GenBank/DDBJ whole genome shotgun (WGS) entry which is preliminary data.</text>
</comment>
<dbReference type="AlphaFoldDB" id="A0A645DSG9"/>